<comment type="caution">
    <text evidence="2">The sequence shown here is derived from an EMBL/GenBank/DDBJ whole genome shotgun (WGS) entry which is preliminary data.</text>
</comment>
<proteinExistence type="predicted"/>
<dbReference type="OrthoDB" id="2133213at2759"/>
<feature type="transmembrane region" description="Helical" evidence="1">
    <location>
        <begin position="40"/>
        <end position="60"/>
    </location>
</feature>
<protein>
    <recommendedName>
        <fullName evidence="4">Transmembrane protein 242</fullName>
    </recommendedName>
</protein>
<dbReference type="EMBL" id="MCGO01000356">
    <property type="protein sequence ID" value="ORY12561.1"/>
    <property type="molecule type" value="Genomic_DNA"/>
</dbReference>
<dbReference type="AlphaFoldDB" id="A0A1Y1ZQN9"/>
<evidence type="ECO:0008006" key="4">
    <source>
        <dbReference type="Google" id="ProtNLM"/>
    </source>
</evidence>
<keyword evidence="3" id="KW-1185">Reference proteome</keyword>
<sequence>MRIDWIRPQYHSIMQRSFFPHRSRKQMIQTEPETSNVARFGKIAVSLGSAAVFGGILFTMKMRSQGKMELPIAKLMETSHAARAADPKLAAYLFAGRAFMTGTALTLSASLAVTMAVAAALDVNNLKEFSYKMKLLSNNGMPSLKGQYSDNHDNEVDDAAYEFALAWKEELRKEAEEGSGLE</sequence>
<name>A0A1Y1ZQN9_9FUNG</name>
<evidence type="ECO:0000256" key="1">
    <source>
        <dbReference type="SAM" id="Phobius"/>
    </source>
</evidence>
<reference evidence="2 3" key="1">
    <citation type="submission" date="2016-07" db="EMBL/GenBank/DDBJ databases">
        <title>Pervasive Adenine N6-methylation of Active Genes in Fungi.</title>
        <authorList>
            <consortium name="DOE Joint Genome Institute"/>
            <person name="Mondo S.J."/>
            <person name="Dannebaum R.O."/>
            <person name="Kuo R.C."/>
            <person name="Labutti K."/>
            <person name="Haridas S."/>
            <person name="Kuo A."/>
            <person name="Salamov A."/>
            <person name="Ahrendt S.R."/>
            <person name="Lipzen A."/>
            <person name="Sullivan W."/>
            <person name="Andreopoulos W.B."/>
            <person name="Clum A."/>
            <person name="Lindquist E."/>
            <person name="Daum C."/>
            <person name="Ramamoorthy G.K."/>
            <person name="Gryganskyi A."/>
            <person name="Culley D."/>
            <person name="Magnuson J.K."/>
            <person name="James T.Y."/>
            <person name="O'Malley M.A."/>
            <person name="Stajich J.E."/>
            <person name="Spatafora J.W."/>
            <person name="Visel A."/>
            <person name="Grigoriev I.V."/>
        </authorList>
    </citation>
    <scope>NUCLEOTIDE SEQUENCE [LARGE SCALE GENOMIC DNA]</scope>
    <source>
        <strain evidence="2 3">JEL800</strain>
    </source>
</reference>
<evidence type="ECO:0000313" key="2">
    <source>
        <dbReference type="EMBL" id="ORY12561.1"/>
    </source>
</evidence>
<dbReference type="Proteomes" id="UP000193642">
    <property type="component" value="Unassembled WGS sequence"/>
</dbReference>
<gene>
    <name evidence="2" type="ORF">BCR33DRAFT_778441</name>
</gene>
<accession>A0A1Y1ZQN9</accession>
<keyword evidence="1" id="KW-0472">Membrane</keyword>
<keyword evidence="1" id="KW-1133">Transmembrane helix</keyword>
<keyword evidence="1" id="KW-0812">Transmembrane</keyword>
<evidence type="ECO:0000313" key="3">
    <source>
        <dbReference type="Proteomes" id="UP000193642"/>
    </source>
</evidence>
<feature type="transmembrane region" description="Helical" evidence="1">
    <location>
        <begin position="98"/>
        <end position="121"/>
    </location>
</feature>
<organism evidence="2 3">
    <name type="scientific">Rhizoclosmatium globosum</name>
    <dbReference type="NCBI Taxonomy" id="329046"/>
    <lineage>
        <taxon>Eukaryota</taxon>
        <taxon>Fungi</taxon>
        <taxon>Fungi incertae sedis</taxon>
        <taxon>Chytridiomycota</taxon>
        <taxon>Chytridiomycota incertae sedis</taxon>
        <taxon>Chytridiomycetes</taxon>
        <taxon>Chytridiales</taxon>
        <taxon>Chytriomycetaceae</taxon>
        <taxon>Rhizoclosmatium</taxon>
    </lineage>
</organism>